<dbReference type="GO" id="GO:0004896">
    <property type="term" value="F:cytokine receptor activity"/>
    <property type="evidence" value="ECO:0007669"/>
    <property type="project" value="TreeGrafter"/>
</dbReference>
<dbReference type="SUPFAM" id="SSF48305">
    <property type="entry name" value="Class II MHC-associated invariant chain ectoplasmic trimerization domain"/>
    <property type="match status" value="1"/>
</dbReference>
<keyword evidence="10" id="KW-1185">Reference proteome</keyword>
<dbReference type="GO" id="GO:0042289">
    <property type="term" value="F:MHC class II protein binding"/>
    <property type="evidence" value="ECO:0007669"/>
    <property type="project" value="InterPro"/>
</dbReference>
<dbReference type="GO" id="GO:1902166">
    <property type="term" value="P:negative regulation of intrinsic apoptotic signaling pathway in response to DNA damage by p53 class mediator"/>
    <property type="evidence" value="ECO:0007669"/>
    <property type="project" value="TreeGrafter"/>
</dbReference>
<dbReference type="GO" id="GO:0006886">
    <property type="term" value="P:intracellular protein transport"/>
    <property type="evidence" value="ECO:0007669"/>
    <property type="project" value="InterPro"/>
</dbReference>
<dbReference type="GO" id="GO:0009986">
    <property type="term" value="C:cell surface"/>
    <property type="evidence" value="ECO:0007669"/>
    <property type="project" value="TreeGrafter"/>
</dbReference>
<keyword evidence="4" id="KW-0325">Glycoprotein</keyword>
<dbReference type="InterPro" id="IPR000716">
    <property type="entry name" value="Thyroglobulin_1"/>
</dbReference>
<sequence>MDEDSQNLVGNQVPDDSVISLDNRVPRNTMSCNKQSLVTTLSVFVALLIVGQAVTVYFLTQQQDKINTLDLTTKHLKLQDMIKKLPGSPSSASKAKSKMASIDIPLMVRDPNQPIPLSTQALKGLAEASNNVEDAVHYILRKGKPFRYFPSFNGTVLDNLKELRKNLGDEQWMVFSSWMEQWFLFYLVQNTKAPKTTPTPRENLFTGAPVISECQLKASGHKQPGTFQPQCDENGDYESQQCWRATGYCWCVYKNGTEVPETRSRAKLDCSKFSLSDEYNIGSAVINDYENE</sequence>
<dbReference type="Gene3D" id="4.10.800.10">
    <property type="entry name" value="Thyroglobulin type-1"/>
    <property type="match status" value="1"/>
</dbReference>
<evidence type="ECO:0000313" key="10">
    <source>
        <dbReference type="Proteomes" id="UP001295444"/>
    </source>
</evidence>
<dbReference type="PRINTS" id="PR01990">
    <property type="entry name" value="CD74ANTIGEN"/>
</dbReference>
<dbReference type="PANTHER" id="PTHR14093:SF17">
    <property type="entry name" value="HLA CLASS II HISTOCOMPATIBILITY ANTIGEN GAMMA CHAIN"/>
    <property type="match status" value="1"/>
</dbReference>
<protein>
    <submittedName>
        <fullName evidence="9">HLA class II histocompatibility antigen gamma chain isoform X1</fullName>
    </submittedName>
</protein>
<dbReference type="PROSITE" id="PS00484">
    <property type="entry name" value="THYROGLOBULIN_1_1"/>
    <property type="match status" value="1"/>
</dbReference>
<feature type="disulfide bond" evidence="5">
    <location>
        <begin position="214"/>
        <end position="231"/>
    </location>
</feature>
<evidence type="ECO:0000256" key="6">
    <source>
        <dbReference type="PROSITE-ProRule" id="PRU00500"/>
    </source>
</evidence>
<evidence type="ECO:0000256" key="1">
    <source>
        <dbReference type="ARBA" id="ARBA00004613"/>
    </source>
</evidence>
<dbReference type="GO" id="GO:0019882">
    <property type="term" value="P:antigen processing and presentation"/>
    <property type="evidence" value="ECO:0007669"/>
    <property type="project" value="InterPro"/>
</dbReference>
<dbReference type="SMART" id="SM00211">
    <property type="entry name" value="TY"/>
    <property type="match status" value="1"/>
</dbReference>
<name>A0AAD1RQ45_PELCU</name>
<dbReference type="GO" id="GO:0060907">
    <property type="term" value="P:positive regulation of macrophage cytokine production"/>
    <property type="evidence" value="ECO:0007669"/>
    <property type="project" value="TreeGrafter"/>
</dbReference>
<feature type="transmembrane region" description="Helical" evidence="7">
    <location>
        <begin position="37"/>
        <end position="59"/>
    </location>
</feature>
<keyword evidence="7" id="KW-0812">Transmembrane</keyword>
<dbReference type="Proteomes" id="UP001295444">
    <property type="component" value="Chromosome 03"/>
</dbReference>
<reference evidence="9" key="1">
    <citation type="submission" date="2022-03" db="EMBL/GenBank/DDBJ databases">
        <authorList>
            <person name="Alioto T."/>
            <person name="Alioto T."/>
            <person name="Gomez Garrido J."/>
        </authorList>
    </citation>
    <scope>NUCLEOTIDE SEQUENCE</scope>
</reference>
<dbReference type="InterPro" id="IPR036613">
    <property type="entry name" value="MHCII_invariant_trimer_sf"/>
</dbReference>
<dbReference type="PIRSF" id="PIRSF001992">
    <property type="entry name" value="CD74_antigen"/>
    <property type="match status" value="1"/>
</dbReference>
<evidence type="ECO:0000256" key="5">
    <source>
        <dbReference type="PIRSR" id="PIRSR001992-1"/>
    </source>
</evidence>
<dbReference type="GO" id="GO:0070206">
    <property type="term" value="P:protein trimerization"/>
    <property type="evidence" value="ECO:0007669"/>
    <property type="project" value="InterPro"/>
</dbReference>
<keyword evidence="7" id="KW-1133">Transmembrane helix</keyword>
<dbReference type="Pfam" id="PF09307">
    <property type="entry name" value="MHC2-interact"/>
    <property type="match status" value="1"/>
</dbReference>
<dbReference type="CDD" id="cd00191">
    <property type="entry name" value="TY"/>
    <property type="match status" value="1"/>
</dbReference>
<dbReference type="GO" id="GO:0070374">
    <property type="term" value="P:positive regulation of ERK1 and ERK2 cascade"/>
    <property type="evidence" value="ECO:0007669"/>
    <property type="project" value="TreeGrafter"/>
</dbReference>
<dbReference type="GO" id="GO:0001961">
    <property type="term" value="P:positive regulation of cytokine-mediated signaling pathway"/>
    <property type="evidence" value="ECO:0007669"/>
    <property type="project" value="TreeGrafter"/>
</dbReference>
<feature type="disulfide bond" evidence="5 6">
    <location>
        <begin position="242"/>
        <end position="249"/>
    </location>
</feature>
<proteinExistence type="predicted"/>
<dbReference type="AlphaFoldDB" id="A0AAD1RQ45"/>
<evidence type="ECO:0000259" key="8">
    <source>
        <dbReference type="PROSITE" id="PS51162"/>
    </source>
</evidence>
<dbReference type="GO" id="GO:0035718">
    <property type="term" value="F:macrophage migration inhibitory factor binding"/>
    <property type="evidence" value="ECO:0007669"/>
    <property type="project" value="InterPro"/>
</dbReference>
<dbReference type="InterPro" id="IPR011988">
    <property type="entry name" value="MHC_II-assoc_invariant_trimer"/>
</dbReference>
<dbReference type="InterPro" id="IPR022339">
    <property type="entry name" value="MHC_II-assoc_invar_chain"/>
</dbReference>
<dbReference type="SUPFAM" id="SSF57610">
    <property type="entry name" value="Thyroglobulin type-1 domain"/>
    <property type="match status" value="1"/>
</dbReference>
<dbReference type="GO" id="GO:0002286">
    <property type="term" value="P:T cell activation involved in immune response"/>
    <property type="evidence" value="ECO:0007669"/>
    <property type="project" value="TreeGrafter"/>
</dbReference>
<comment type="caution">
    <text evidence="6">Lacks conserved residue(s) required for the propagation of feature annotation.</text>
</comment>
<dbReference type="PROSITE" id="PS51162">
    <property type="entry name" value="THYROGLOBULIN_1_2"/>
    <property type="match status" value="1"/>
</dbReference>
<dbReference type="InterPro" id="IPR036857">
    <property type="entry name" value="Thyroglobulin_1_sf"/>
</dbReference>
<dbReference type="Gene3D" id="1.10.870.10">
    <property type="entry name" value="MHC class II-associated invariant chain, trimerisation domain"/>
    <property type="match status" value="1"/>
</dbReference>
<keyword evidence="3 5" id="KW-1015">Disulfide bond</keyword>
<dbReference type="GO" id="GO:0043518">
    <property type="term" value="P:negative regulation of DNA damage response, signal transduction by p53 class mediator"/>
    <property type="evidence" value="ECO:0007669"/>
    <property type="project" value="TreeGrafter"/>
</dbReference>
<evidence type="ECO:0000256" key="4">
    <source>
        <dbReference type="ARBA" id="ARBA00023180"/>
    </source>
</evidence>
<evidence type="ECO:0000256" key="7">
    <source>
        <dbReference type="SAM" id="Phobius"/>
    </source>
</evidence>
<dbReference type="Pfam" id="PF08831">
    <property type="entry name" value="MHCassoc_trimer"/>
    <property type="match status" value="1"/>
</dbReference>
<keyword evidence="7" id="KW-0472">Membrane</keyword>
<feature type="disulfide bond" evidence="5">
    <location>
        <begin position="251"/>
        <end position="270"/>
    </location>
</feature>
<dbReference type="InterPro" id="IPR052001">
    <property type="entry name" value="MHC-II_Gamma/Thyroglobulin"/>
</dbReference>
<evidence type="ECO:0000256" key="3">
    <source>
        <dbReference type="ARBA" id="ARBA00023157"/>
    </source>
</evidence>
<dbReference type="GO" id="GO:0002830">
    <property type="term" value="P:positive regulation of type 2 immune response"/>
    <property type="evidence" value="ECO:0007669"/>
    <property type="project" value="TreeGrafter"/>
</dbReference>
<keyword evidence="2" id="KW-0964">Secreted</keyword>
<organism evidence="9 10">
    <name type="scientific">Pelobates cultripes</name>
    <name type="common">Western spadefoot toad</name>
    <dbReference type="NCBI Taxonomy" id="61616"/>
    <lineage>
        <taxon>Eukaryota</taxon>
        <taxon>Metazoa</taxon>
        <taxon>Chordata</taxon>
        <taxon>Craniata</taxon>
        <taxon>Vertebrata</taxon>
        <taxon>Euteleostomi</taxon>
        <taxon>Amphibia</taxon>
        <taxon>Batrachia</taxon>
        <taxon>Anura</taxon>
        <taxon>Pelobatoidea</taxon>
        <taxon>Pelobatidae</taxon>
        <taxon>Pelobates</taxon>
    </lineage>
</organism>
<comment type="subcellular location">
    <subcellularLocation>
        <location evidence="1">Secreted</location>
    </subcellularLocation>
</comment>
<gene>
    <name evidence="9" type="ORF">PECUL_23A018929</name>
</gene>
<dbReference type="PANTHER" id="PTHR14093">
    <property type="entry name" value="HLA CLASS II GAMMA CHAIN"/>
    <property type="match status" value="1"/>
</dbReference>
<dbReference type="EMBL" id="OW240914">
    <property type="protein sequence ID" value="CAH2276028.1"/>
    <property type="molecule type" value="Genomic_DNA"/>
</dbReference>
<accession>A0AAD1RQ45</accession>
<dbReference type="GO" id="GO:0005737">
    <property type="term" value="C:cytoplasm"/>
    <property type="evidence" value="ECO:0007669"/>
    <property type="project" value="TreeGrafter"/>
</dbReference>
<evidence type="ECO:0000256" key="2">
    <source>
        <dbReference type="ARBA" id="ARBA00022525"/>
    </source>
</evidence>
<dbReference type="InterPro" id="IPR043530">
    <property type="entry name" value="CD74_antigen"/>
</dbReference>
<dbReference type="Pfam" id="PF00086">
    <property type="entry name" value="Thyroglobulin_1"/>
    <property type="match status" value="1"/>
</dbReference>
<dbReference type="GO" id="GO:0005576">
    <property type="term" value="C:extracellular region"/>
    <property type="evidence" value="ECO:0007669"/>
    <property type="project" value="UniProtKB-SubCell"/>
</dbReference>
<dbReference type="InterPro" id="IPR015386">
    <property type="entry name" value="MHC_II-assoc_invar/CLIP_MHC-bd"/>
</dbReference>
<evidence type="ECO:0000313" key="9">
    <source>
        <dbReference type="EMBL" id="CAH2276028.1"/>
    </source>
</evidence>
<feature type="domain" description="Thyroglobulin type-1" evidence="8">
    <location>
        <begin position="211"/>
        <end position="270"/>
    </location>
</feature>
<dbReference type="GO" id="GO:0016020">
    <property type="term" value="C:membrane"/>
    <property type="evidence" value="ECO:0007669"/>
    <property type="project" value="InterPro"/>
</dbReference>